<feature type="compositionally biased region" description="Low complexity" evidence="6">
    <location>
        <begin position="461"/>
        <end position="478"/>
    </location>
</feature>
<dbReference type="Gene3D" id="3.30.420.40">
    <property type="match status" value="2"/>
</dbReference>
<evidence type="ECO:0000313" key="9">
    <source>
        <dbReference type="Proteomes" id="UP000292564"/>
    </source>
</evidence>
<dbReference type="InterPro" id="IPR041542">
    <property type="entry name" value="GH43_C2"/>
</dbReference>
<dbReference type="Gene3D" id="2.60.120.200">
    <property type="match status" value="1"/>
</dbReference>
<sequence length="751" mass="77689">MVRADVIHRGYGLGVDLGTTYTAAAVRGTDGVDVLRLGARRPEVPSLVYLPADGPVLVGEPAARRGESDPGRMAREFKRRLGDPVPLLVGGAPYSAHALLARQLDHVLGTAVTTQGEPPGSVVVTCPANWGPYKRDLLRQATRLADLETVELRTEPEAAAVQFASGERVAPGEIVAVYDLGGGTFDAAVLRRTATGFELLGEPEGIEQLGGVDFDEAVFDHVRATLGDAAILTTEDPDVQAAFARLRRDCVEAKEALSEDTEVLVPVALPGLHTRVRLTRREFEAMIFPALEETVGAMRRALRSAGVPADQLRSILLSGGSSRIPLVTEVLGTAFGCPTALDPHPEHSIALGAARLSAPETFRPSAQPPMVAAGRPRTAGQTVTTPPLTAPPSASGKPVGAAGEATTPTAVPGEAAPGVAVPDDAPPDAAFADEAAPGVAVPNEAPPGAALPDEGPPDAAPPDAALPVAAFGSAAGAGHADRMPGPHSADTSPVGVRRGPGEPGTTDSAPPRRRWRRAVLAVAAVLALGGAAATVAALRPDGRDSGGSSAAACGFADSFDGDTLDPAWQRQRTDTNVTVADGAVTMDAPDGSDIFETYLAAPMLLRPVTGDFTLETDVTAAPSQFYQGAGLVLWNGPDSYVRLERGYGDTGAVVFEYKDHAPHVKVHSPVRSDGTLVETDAQRGILQLIRKGDTITAKARSALDAQPKDLGSIQVNLPQTVPVGVAVLNRAQQGAKPSSFSARFDSVTARC</sequence>
<evidence type="ECO:0000256" key="3">
    <source>
        <dbReference type="ARBA" id="ARBA00022840"/>
    </source>
</evidence>
<evidence type="ECO:0000256" key="1">
    <source>
        <dbReference type="ARBA" id="ARBA00007381"/>
    </source>
</evidence>
<name>A0A4Q7ZCT2_9ACTN</name>
<dbReference type="InterPro" id="IPR043129">
    <property type="entry name" value="ATPase_NBD"/>
</dbReference>
<keyword evidence="5" id="KW-0143">Chaperone</keyword>
<dbReference type="EMBL" id="SHKY01000001">
    <property type="protein sequence ID" value="RZU48477.1"/>
    <property type="molecule type" value="Genomic_DNA"/>
</dbReference>
<dbReference type="GO" id="GO:0140662">
    <property type="term" value="F:ATP-dependent protein folding chaperone"/>
    <property type="evidence" value="ECO:0007669"/>
    <property type="project" value="InterPro"/>
</dbReference>
<dbReference type="RefSeq" id="WP_130507713.1">
    <property type="nucleotide sequence ID" value="NZ_SHKY01000001.1"/>
</dbReference>
<organism evidence="8 9">
    <name type="scientific">Krasilnikovia cinnamomea</name>
    <dbReference type="NCBI Taxonomy" id="349313"/>
    <lineage>
        <taxon>Bacteria</taxon>
        <taxon>Bacillati</taxon>
        <taxon>Actinomycetota</taxon>
        <taxon>Actinomycetes</taxon>
        <taxon>Micromonosporales</taxon>
        <taxon>Micromonosporaceae</taxon>
        <taxon>Krasilnikovia</taxon>
    </lineage>
</organism>
<keyword evidence="9" id="KW-1185">Reference proteome</keyword>
<dbReference type="PANTHER" id="PTHR45639">
    <property type="entry name" value="HSC70CB, ISOFORM G-RELATED"/>
    <property type="match status" value="1"/>
</dbReference>
<feature type="domain" description="Beta-xylosidase C-terminal Concanavalin A-like" evidence="7">
    <location>
        <begin position="557"/>
        <end position="664"/>
    </location>
</feature>
<dbReference type="OrthoDB" id="9766019at2"/>
<feature type="region of interest" description="Disordered" evidence="6">
    <location>
        <begin position="361"/>
        <end position="514"/>
    </location>
</feature>
<dbReference type="GO" id="GO:0005524">
    <property type="term" value="F:ATP binding"/>
    <property type="evidence" value="ECO:0007669"/>
    <property type="project" value="UniProtKB-KW"/>
</dbReference>
<reference evidence="8 9" key="1">
    <citation type="submission" date="2019-02" db="EMBL/GenBank/DDBJ databases">
        <title>Sequencing the genomes of 1000 actinobacteria strains.</title>
        <authorList>
            <person name="Klenk H.-P."/>
        </authorList>
    </citation>
    <scope>NUCLEOTIDE SEQUENCE [LARGE SCALE GENOMIC DNA]</scope>
    <source>
        <strain evidence="8 9">DSM 45162</strain>
    </source>
</reference>
<feature type="compositionally biased region" description="Low complexity" evidence="6">
    <location>
        <begin position="404"/>
        <end position="453"/>
    </location>
</feature>
<dbReference type="InterPro" id="IPR018181">
    <property type="entry name" value="Heat_shock_70_CS"/>
</dbReference>
<dbReference type="PROSITE" id="PS01036">
    <property type="entry name" value="HSP70_3"/>
    <property type="match status" value="1"/>
</dbReference>
<dbReference type="SUPFAM" id="SSF49899">
    <property type="entry name" value="Concanavalin A-like lectins/glucanases"/>
    <property type="match status" value="1"/>
</dbReference>
<dbReference type="GO" id="GO:0030968">
    <property type="term" value="P:endoplasmic reticulum unfolded protein response"/>
    <property type="evidence" value="ECO:0007669"/>
    <property type="project" value="TreeGrafter"/>
</dbReference>
<keyword evidence="3" id="KW-0067">ATP-binding</keyword>
<protein>
    <submittedName>
        <fullName evidence="8">Hsp70 protein</fullName>
    </submittedName>
</protein>
<dbReference type="InterPro" id="IPR013320">
    <property type="entry name" value="ConA-like_dom_sf"/>
</dbReference>
<dbReference type="SUPFAM" id="SSF53067">
    <property type="entry name" value="Actin-like ATPase domain"/>
    <property type="match status" value="2"/>
</dbReference>
<keyword evidence="4" id="KW-0346">Stress response</keyword>
<dbReference type="Proteomes" id="UP000292564">
    <property type="component" value="Unassembled WGS sequence"/>
</dbReference>
<comment type="caution">
    <text evidence="8">The sequence shown here is derived from an EMBL/GenBank/DDBJ whole genome shotgun (WGS) entry which is preliminary data.</text>
</comment>
<comment type="similarity">
    <text evidence="1">Belongs to the heat shock protein 70 family.</text>
</comment>
<gene>
    <name evidence="8" type="ORF">EV385_0193</name>
</gene>
<evidence type="ECO:0000256" key="6">
    <source>
        <dbReference type="SAM" id="MobiDB-lite"/>
    </source>
</evidence>
<evidence type="ECO:0000256" key="4">
    <source>
        <dbReference type="ARBA" id="ARBA00023016"/>
    </source>
</evidence>
<accession>A0A4Q7ZCT2</accession>
<evidence type="ECO:0000256" key="5">
    <source>
        <dbReference type="ARBA" id="ARBA00023186"/>
    </source>
</evidence>
<evidence type="ECO:0000256" key="2">
    <source>
        <dbReference type="ARBA" id="ARBA00022741"/>
    </source>
</evidence>
<dbReference type="InterPro" id="IPR013126">
    <property type="entry name" value="Hsp_70_fam"/>
</dbReference>
<dbReference type="PANTHER" id="PTHR45639:SF34">
    <property type="entry name" value="CHAPERONE PROTEIN DNAK"/>
    <property type="match status" value="1"/>
</dbReference>
<evidence type="ECO:0000313" key="8">
    <source>
        <dbReference type="EMBL" id="RZU48477.1"/>
    </source>
</evidence>
<keyword evidence="2" id="KW-0547">Nucleotide-binding</keyword>
<dbReference type="AlphaFoldDB" id="A0A4Q7ZCT2"/>
<dbReference type="Pfam" id="PF17851">
    <property type="entry name" value="GH43_C2"/>
    <property type="match status" value="1"/>
</dbReference>
<dbReference type="PRINTS" id="PR00301">
    <property type="entry name" value="HEATSHOCK70"/>
</dbReference>
<proteinExistence type="inferred from homology"/>
<dbReference type="Gene3D" id="3.90.640.10">
    <property type="entry name" value="Actin, Chain A, domain 4"/>
    <property type="match status" value="1"/>
</dbReference>
<dbReference type="Pfam" id="PF00012">
    <property type="entry name" value="HSP70"/>
    <property type="match status" value="1"/>
</dbReference>
<evidence type="ECO:0000259" key="7">
    <source>
        <dbReference type="Pfam" id="PF17851"/>
    </source>
</evidence>